<organism evidence="3 4">
    <name type="scientific">candidate division TA06 bacterium DG_78</name>
    <dbReference type="NCBI Taxonomy" id="1703772"/>
    <lineage>
        <taxon>Bacteria</taxon>
        <taxon>Bacteria division TA06</taxon>
    </lineage>
</organism>
<accession>A0A0S7YHH8</accession>
<reference evidence="3 4" key="1">
    <citation type="journal article" date="2015" name="Microbiome">
        <title>Genomic resolution of linkages in carbon, nitrogen, and sulfur cycling among widespread estuary sediment bacteria.</title>
        <authorList>
            <person name="Baker B.J."/>
            <person name="Lazar C.S."/>
            <person name="Teske A.P."/>
            <person name="Dick G.J."/>
        </authorList>
    </citation>
    <scope>NUCLEOTIDE SEQUENCE [LARGE SCALE GENOMIC DNA]</scope>
    <source>
        <strain evidence="3">DG_78</strain>
    </source>
</reference>
<gene>
    <name evidence="3" type="ORF">AMJ52_01420</name>
</gene>
<dbReference type="Pfam" id="PF13490">
    <property type="entry name" value="zf-HC2"/>
    <property type="match status" value="1"/>
</dbReference>
<dbReference type="EMBL" id="LJNI01000011">
    <property type="protein sequence ID" value="KPJ74206.1"/>
    <property type="molecule type" value="Genomic_DNA"/>
</dbReference>
<protein>
    <recommendedName>
        <fullName evidence="2">Putative zinc-finger domain-containing protein</fullName>
    </recommendedName>
</protein>
<feature type="transmembrane region" description="Helical" evidence="1">
    <location>
        <begin position="87"/>
        <end position="110"/>
    </location>
</feature>
<name>A0A0S7YHH8_UNCT6</name>
<evidence type="ECO:0000313" key="4">
    <source>
        <dbReference type="Proteomes" id="UP000051012"/>
    </source>
</evidence>
<proteinExistence type="predicted"/>
<evidence type="ECO:0000313" key="3">
    <source>
        <dbReference type="EMBL" id="KPJ74206.1"/>
    </source>
</evidence>
<dbReference type="AlphaFoldDB" id="A0A0S7YHH8"/>
<comment type="caution">
    <text evidence="3">The sequence shown here is derived from an EMBL/GenBank/DDBJ whole genome shotgun (WGS) entry which is preliminary data.</text>
</comment>
<keyword evidence="1" id="KW-1133">Transmembrane helix</keyword>
<evidence type="ECO:0000256" key="1">
    <source>
        <dbReference type="SAM" id="Phobius"/>
    </source>
</evidence>
<keyword evidence="1" id="KW-0812">Transmembrane</keyword>
<feature type="domain" description="Putative zinc-finger" evidence="2">
    <location>
        <begin position="3"/>
        <end position="36"/>
    </location>
</feature>
<dbReference type="InterPro" id="IPR027383">
    <property type="entry name" value="Znf_put"/>
</dbReference>
<keyword evidence="1" id="KW-0472">Membrane</keyword>
<sequence length="157" mass="18276">MNCIEAQEKVIDFVLGELTHEEAVLLKEHIEQCPICNDDFKLLSQCLQVCTEVNSETCVCQFQETYWEEFIVSIHDKISHEKIERRFPLHIVIPVAASVLVAMALGYYIFLRPKPKETVQETTPSYEEYDPYQEVDELSPEEAEEFIKIINQRYGGE</sequence>
<dbReference type="Proteomes" id="UP000051012">
    <property type="component" value="Unassembled WGS sequence"/>
</dbReference>
<evidence type="ECO:0000259" key="2">
    <source>
        <dbReference type="Pfam" id="PF13490"/>
    </source>
</evidence>